<organism evidence="2 3">
    <name type="scientific">Cohnella hashimotonis</name>
    <dbReference type="NCBI Taxonomy" id="2826895"/>
    <lineage>
        <taxon>Bacteria</taxon>
        <taxon>Bacillati</taxon>
        <taxon>Bacillota</taxon>
        <taxon>Bacilli</taxon>
        <taxon>Bacillales</taxon>
        <taxon>Paenibacillaceae</taxon>
        <taxon>Cohnella</taxon>
    </lineage>
</organism>
<protein>
    <submittedName>
        <fullName evidence="2">GNAT family N-acetyltransferase</fullName>
        <ecNumber evidence="2">2.3.1.-</ecNumber>
    </submittedName>
</protein>
<keyword evidence="3" id="KW-1185">Reference proteome</keyword>
<name>A0ABT6TCE7_9BACL</name>
<dbReference type="Pfam" id="PF13527">
    <property type="entry name" value="Acetyltransf_9"/>
    <property type="match status" value="1"/>
</dbReference>
<dbReference type="PROSITE" id="PS51186">
    <property type="entry name" value="GNAT"/>
    <property type="match status" value="1"/>
</dbReference>
<evidence type="ECO:0000259" key="1">
    <source>
        <dbReference type="PROSITE" id="PS51186"/>
    </source>
</evidence>
<evidence type="ECO:0000313" key="3">
    <source>
        <dbReference type="Proteomes" id="UP001161691"/>
    </source>
</evidence>
<dbReference type="PANTHER" id="PTHR37817:SF1">
    <property type="entry name" value="N-ACETYLTRANSFERASE EIS"/>
    <property type="match status" value="1"/>
</dbReference>
<dbReference type="EC" id="2.3.1.-" evidence="2"/>
<dbReference type="SUPFAM" id="SSF55729">
    <property type="entry name" value="Acyl-CoA N-acyltransferases (Nat)"/>
    <property type="match status" value="1"/>
</dbReference>
<accession>A0ABT6TCE7</accession>
<dbReference type="Proteomes" id="UP001161691">
    <property type="component" value="Unassembled WGS sequence"/>
</dbReference>
<evidence type="ECO:0000313" key="2">
    <source>
        <dbReference type="EMBL" id="MDI4644511.1"/>
    </source>
</evidence>
<reference evidence="2" key="1">
    <citation type="submission" date="2023-04" db="EMBL/GenBank/DDBJ databases">
        <title>Comparative genomic analysis of Cohnella hashimotonis sp. nov., isolated from the International Space Station.</title>
        <authorList>
            <person name="Venkateswaran K."/>
            <person name="Simpson A."/>
        </authorList>
    </citation>
    <scope>NUCLEOTIDE SEQUENCE</scope>
    <source>
        <strain evidence="2">F6_2S_P_1</strain>
    </source>
</reference>
<dbReference type="RefSeq" id="WP_282907511.1">
    <property type="nucleotide sequence ID" value="NZ_JAGRPV010000001.1"/>
</dbReference>
<dbReference type="PANTHER" id="PTHR37817">
    <property type="entry name" value="N-ACETYLTRANSFERASE EIS"/>
    <property type="match status" value="1"/>
</dbReference>
<sequence>MTVVRRLANEEMKLAVRLSDDTFRDAEQTSMGTAFPFIFSDAAAHLSYGAFEADGRLVAFMGLVPWTVRIGAAELSVLSLGSVCTEPSARGKGYASQLLQQVYAFAREAGASLLLVSGDRSLYTRNGCAPFGRVLRYRVNPAQAQTLLAGGRGEEGIVRELRADDLFALHAAMASRPVRYCLGVNELAMLLKAEAFASIMKMSQRVLVHESGGWIKGAAVIGVSRKSDGYGTVLEHAGDPEALAALFGEAVRRYGLSTLDVPVPWHERELQTKLDGIPDETENHPGTVGIMDGDALIDQLRPWLRERGDISELILKQREDGHWLLGRTGGPPPAIYTSQQLIRLIFDCSGARDEPAPEGAEAFRDLFPVPFPYTAGLCYI</sequence>
<dbReference type="InterPro" id="IPR016181">
    <property type="entry name" value="Acyl_CoA_acyltransferase"/>
</dbReference>
<dbReference type="InterPro" id="IPR000182">
    <property type="entry name" value="GNAT_dom"/>
</dbReference>
<dbReference type="GO" id="GO:0016746">
    <property type="term" value="F:acyltransferase activity"/>
    <property type="evidence" value="ECO:0007669"/>
    <property type="project" value="UniProtKB-KW"/>
</dbReference>
<dbReference type="CDD" id="cd04301">
    <property type="entry name" value="NAT_SF"/>
    <property type="match status" value="1"/>
</dbReference>
<dbReference type="EMBL" id="JAGRPV010000001">
    <property type="protein sequence ID" value="MDI4644511.1"/>
    <property type="molecule type" value="Genomic_DNA"/>
</dbReference>
<comment type="caution">
    <text evidence="2">The sequence shown here is derived from an EMBL/GenBank/DDBJ whole genome shotgun (WGS) entry which is preliminary data.</text>
</comment>
<feature type="domain" description="N-acetyltransferase" evidence="1">
    <location>
        <begin position="2"/>
        <end position="164"/>
    </location>
</feature>
<gene>
    <name evidence="2" type="ORF">KB449_06025</name>
</gene>
<keyword evidence="2" id="KW-0012">Acyltransferase</keyword>
<proteinExistence type="predicted"/>
<keyword evidence="2" id="KW-0808">Transferase</keyword>
<dbReference type="InterPro" id="IPR051554">
    <property type="entry name" value="Acetyltransferase_Eis"/>
</dbReference>
<dbReference type="Gene3D" id="3.40.630.30">
    <property type="match status" value="1"/>
</dbReference>